<protein>
    <submittedName>
        <fullName evidence="2">Uncharacterized protein</fullName>
    </submittedName>
</protein>
<name>F4KJT3_PORAD</name>
<dbReference type="HOGENOM" id="CLU_2397137_0_0_10"/>
<keyword evidence="1" id="KW-0812">Transmembrane</keyword>
<evidence type="ECO:0000313" key="3">
    <source>
        <dbReference type="Proteomes" id="UP000006545"/>
    </source>
</evidence>
<accession>F4KJT3</accession>
<dbReference type="STRING" id="879243.Poras_0712"/>
<keyword evidence="3" id="KW-1185">Reference proteome</keyword>
<evidence type="ECO:0000313" key="2">
    <source>
        <dbReference type="EMBL" id="AEE12660.1"/>
    </source>
</evidence>
<organism evidence="2 3">
    <name type="scientific">Porphyromonas asaccharolytica (strain ATCC 25260 / DSM 20707 / BCRC 10618 / CCUG 7834 / JCM 6326 / LMG 13178 / VPI 4198 / B440)</name>
    <name type="common">Bacteroides asaccharolyticus</name>
    <dbReference type="NCBI Taxonomy" id="879243"/>
    <lineage>
        <taxon>Bacteria</taxon>
        <taxon>Pseudomonadati</taxon>
        <taxon>Bacteroidota</taxon>
        <taxon>Bacteroidia</taxon>
        <taxon>Bacteroidales</taxon>
        <taxon>Porphyromonadaceae</taxon>
        <taxon>Porphyromonas</taxon>
    </lineage>
</organism>
<dbReference type="KEGG" id="pah:Poras_0712"/>
<sequence length="93" mass="11315">MSTTTFRQQVKQMLHANNRPDTPPSKFARTVWYIFKWLVIIEVFSALRYALIYFYPDWFAGWFDEEHQQRLLIWQETEHIVRVRISAANLPRV</sequence>
<proteinExistence type="predicted"/>
<dbReference type="Proteomes" id="UP000006545">
    <property type="component" value="Chromosome"/>
</dbReference>
<dbReference type="EMBL" id="CP002689">
    <property type="protein sequence ID" value="AEE12660.1"/>
    <property type="molecule type" value="Genomic_DNA"/>
</dbReference>
<feature type="transmembrane region" description="Helical" evidence="1">
    <location>
        <begin position="34"/>
        <end position="55"/>
    </location>
</feature>
<reference evidence="3" key="1">
    <citation type="submission" date="2011-04" db="EMBL/GenBank/DDBJ databases">
        <title>The complete genome of Porphyromonas asaccharolytica DSM 20707.</title>
        <authorList>
            <person name="Lucas S."/>
            <person name="Han J."/>
            <person name="Lapidus A."/>
            <person name="Bruce D."/>
            <person name="Goodwin L."/>
            <person name="Pitluck S."/>
            <person name="Peters L."/>
            <person name="Kyrpides N."/>
            <person name="Mavromatis K."/>
            <person name="Ivanova N."/>
            <person name="Ovchinnikova G."/>
            <person name="Pagani I."/>
            <person name="Lu M."/>
            <person name="Detter J.C."/>
            <person name="Tapia R."/>
            <person name="Han C."/>
            <person name="Land M."/>
            <person name="Hauser L."/>
            <person name="Markowitz V."/>
            <person name="Cheng J.-F."/>
            <person name="Hugenholtz P."/>
            <person name="Woyke T."/>
            <person name="Wu D."/>
            <person name="Gronow S."/>
            <person name="Wellnitz S."/>
            <person name="Brambilla E."/>
            <person name="Klenk H.-P."/>
            <person name="Eisen J.A."/>
        </authorList>
    </citation>
    <scope>NUCLEOTIDE SEQUENCE [LARGE SCALE GENOMIC DNA]</scope>
    <source>
        <strain evidence="3">ATCC 25260 / DSM 20707 / VPI 4198</strain>
    </source>
</reference>
<keyword evidence="1" id="KW-1133">Transmembrane helix</keyword>
<keyword evidence="1" id="KW-0472">Membrane</keyword>
<dbReference type="AlphaFoldDB" id="F4KJT3"/>
<evidence type="ECO:0000256" key="1">
    <source>
        <dbReference type="SAM" id="Phobius"/>
    </source>
</evidence>
<gene>
    <name evidence="2" type="ordered locus">Poras_0712</name>
</gene>